<evidence type="ECO:0000259" key="1">
    <source>
        <dbReference type="Pfam" id="PF00534"/>
    </source>
</evidence>
<sequence>MKILYVHQYFITPAQHGGTRSYEFAKHLMSRGHEVTMITSGLQNTEFPVKAGDKVTEHDCDGIRVLSIAAGYNDARRGTGMGGFARMRNFLRFANLATKVGKTVAKPDIILCSHTPLTVGLTGIRLKKHFGVPFVFEVRDLWPDALINIGALRNPLAIWFLRRMERRAYDGADHIVALSPGMKLGVCRQGVAEEKVSVIPNSSDLELFHPDIDGSEHRERLGLRGKFTAIYFGAMGLANGLDYALEAANILKRRERDDIVLVLHGEGGMKSDLKARAAHANLTNVIFSDSLPSKQEVSRVVASCDVCMTIYKATKEVTWSPNKMFDALAAGKPVLINVGQWLGETIEENGCGISCSPEDPTDLADALEKLSADPHLRARMGRNSRALAENEFDRKKLAARLENVLAETLS</sequence>
<dbReference type="SUPFAM" id="SSF53756">
    <property type="entry name" value="UDP-Glycosyltransferase/glycogen phosphorylase"/>
    <property type="match status" value="1"/>
</dbReference>
<dbReference type="EMBL" id="JAZDQV010000007">
    <property type="protein sequence ID" value="MEE1877678.1"/>
    <property type="molecule type" value="Genomic_DNA"/>
</dbReference>
<keyword evidence="4" id="KW-1185">Reference proteome</keyword>
<gene>
    <name evidence="3" type="ORF">VRS74_08285</name>
</gene>
<evidence type="ECO:0000259" key="2">
    <source>
        <dbReference type="Pfam" id="PF13579"/>
    </source>
</evidence>
<dbReference type="InterPro" id="IPR001296">
    <property type="entry name" value="Glyco_trans_1"/>
</dbReference>
<proteinExistence type="predicted"/>
<accession>A0ABU7GF03</accession>
<dbReference type="CDD" id="cd03794">
    <property type="entry name" value="GT4_WbuB-like"/>
    <property type="match status" value="1"/>
</dbReference>
<dbReference type="Pfam" id="PF00534">
    <property type="entry name" value="Glycos_transf_1"/>
    <property type="match status" value="1"/>
</dbReference>
<dbReference type="InterPro" id="IPR050194">
    <property type="entry name" value="Glycosyltransferase_grp1"/>
</dbReference>
<dbReference type="Proteomes" id="UP001343492">
    <property type="component" value="Unassembled WGS sequence"/>
</dbReference>
<dbReference type="Gene3D" id="3.40.50.2000">
    <property type="entry name" value="Glycogen Phosphorylase B"/>
    <property type="match status" value="2"/>
</dbReference>
<feature type="domain" description="Glycosyl transferase family 1" evidence="1">
    <location>
        <begin position="216"/>
        <end position="385"/>
    </location>
</feature>
<organism evidence="3 4">
    <name type="scientific">Altererythrobacter litoralis</name>
    <dbReference type="NCBI Taxonomy" id="3113904"/>
    <lineage>
        <taxon>Bacteria</taxon>
        <taxon>Pseudomonadati</taxon>
        <taxon>Pseudomonadota</taxon>
        <taxon>Alphaproteobacteria</taxon>
        <taxon>Sphingomonadales</taxon>
        <taxon>Erythrobacteraceae</taxon>
        <taxon>Altererythrobacter</taxon>
    </lineage>
</organism>
<dbReference type="RefSeq" id="WP_354144785.1">
    <property type="nucleotide sequence ID" value="NZ_JAZDQV010000007.1"/>
</dbReference>
<feature type="domain" description="Glycosyltransferase subfamily 4-like N-terminal" evidence="2">
    <location>
        <begin position="18"/>
        <end position="201"/>
    </location>
</feature>
<dbReference type="PANTHER" id="PTHR45947">
    <property type="entry name" value="SULFOQUINOVOSYL TRANSFERASE SQD2"/>
    <property type="match status" value="1"/>
</dbReference>
<comment type="caution">
    <text evidence="3">The sequence shown here is derived from an EMBL/GenBank/DDBJ whole genome shotgun (WGS) entry which is preliminary data.</text>
</comment>
<dbReference type="PANTHER" id="PTHR45947:SF3">
    <property type="entry name" value="SULFOQUINOVOSYL TRANSFERASE SQD2"/>
    <property type="match status" value="1"/>
</dbReference>
<dbReference type="InterPro" id="IPR028098">
    <property type="entry name" value="Glyco_trans_4-like_N"/>
</dbReference>
<name>A0ABU7GF03_9SPHN</name>
<evidence type="ECO:0000313" key="3">
    <source>
        <dbReference type="EMBL" id="MEE1877678.1"/>
    </source>
</evidence>
<evidence type="ECO:0000313" key="4">
    <source>
        <dbReference type="Proteomes" id="UP001343492"/>
    </source>
</evidence>
<protein>
    <submittedName>
        <fullName evidence="3">Glycosyltransferase family 4 protein</fullName>
    </submittedName>
</protein>
<reference evidence="3 4" key="1">
    <citation type="submission" date="2024-01" db="EMBL/GenBank/DDBJ databases">
        <title>The genome sequence of Erythrobacteraceae sp. strain 1XM1-14.</title>
        <authorList>
            <person name="Liu Y."/>
        </authorList>
    </citation>
    <scope>NUCLEOTIDE SEQUENCE [LARGE SCALE GENOMIC DNA]</scope>
    <source>
        <strain evidence="3 4">1XM1-14</strain>
    </source>
</reference>
<dbReference type="Pfam" id="PF13579">
    <property type="entry name" value="Glyco_trans_4_4"/>
    <property type="match status" value="1"/>
</dbReference>